<dbReference type="Gene3D" id="3.40.50.2000">
    <property type="entry name" value="Glycogen Phosphorylase B"/>
    <property type="match status" value="2"/>
</dbReference>
<dbReference type="GO" id="GO:0016757">
    <property type="term" value="F:glycosyltransferase activity"/>
    <property type="evidence" value="ECO:0007669"/>
    <property type="project" value="UniProtKB-KW"/>
</dbReference>
<accession>X1BY75</accession>
<name>X1BY75_9ZZZZ</name>
<dbReference type="Pfam" id="PF00534">
    <property type="entry name" value="Glycos_transf_1"/>
    <property type="match status" value="1"/>
</dbReference>
<protein>
    <recommendedName>
        <fullName evidence="3">Glycosyl transferase family 1 domain-containing protein</fullName>
    </recommendedName>
</protein>
<dbReference type="EMBL" id="BART01013177">
    <property type="protein sequence ID" value="GAG89148.1"/>
    <property type="molecule type" value="Genomic_DNA"/>
</dbReference>
<dbReference type="PANTHER" id="PTHR12526:SF510">
    <property type="entry name" value="D-INOSITOL 3-PHOSPHATE GLYCOSYLTRANSFERASE"/>
    <property type="match status" value="1"/>
</dbReference>
<keyword evidence="1" id="KW-0328">Glycosyltransferase</keyword>
<evidence type="ECO:0000259" key="3">
    <source>
        <dbReference type="Pfam" id="PF00534"/>
    </source>
</evidence>
<evidence type="ECO:0000256" key="2">
    <source>
        <dbReference type="ARBA" id="ARBA00022679"/>
    </source>
</evidence>
<dbReference type="AlphaFoldDB" id="X1BY75"/>
<proteinExistence type="predicted"/>
<reference evidence="4" key="1">
    <citation type="journal article" date="2014" name="Front. Microbiol.">
        <title>High frequency of phylogenetically diverse reductive dehalogenase-homologous genes in deep subseafloor sedimentary metagenomes.</title>
        <authorList>
            <person name="Kawai M."/>
            <person name="Futagami T."/>
            <person name="Toyoda A."/>
            <person name="Takaki Y."/>
            <person name="Nishi S."/>
            <person name="Hori S."/>
            <person name="Arai W."/>
            <person name="Tsubouchi T."/>
            <person name="Morono Y."/>
            <person name="Uchiyama I."/>
            <person name="Ito T."/>
            <person name="Fujiyama A."/>
            <person name="Inagaki F."/>
            <person name="Takami H."/>
        </authorList>
    </citation>
    <scope>NUCLEOTIDE SEQUENCE</scope>
    <source>
        <strain evidence="4">Expedition CK06-06</strain>
    </source>
</reference>
<evidence type="ECO:0000313" key="4">
    <source>
        <dbReference type="EMBL" id="GAG89148.1"/>
    </source>
</evidence>
<evidence type="ECO:0000256" key="1">
    <source>
        <dbReference type="ARBA" id="ARBA00022676"/>
    </source>
</evidence>
<sequence>MQTGRLSVQKDPFAFIDGAAIVLKKHSNVQFVMVGDGPLKDDVKARIQALGLTKQIQLAGWQQDAFKLIPAADIVTLTSRWEGTPYSLLEAMAWSKPVVSYKVNGCSEVVEDNITGFLVPVGETNTWASYIVELLDNPEMARIMGNKGRQRVESKFSIYDMTHRIGLLYNQVVR</sequence>
<keyword evidence="2" id="KW-0808">Transferase</keyword>
<organism evidence="4">
    <name type="scientific">marine sediment metagenome</name>
    <dbReference type="NCBI Taxonomy" id="412755"/>
    <lineage>
        <taxon>unclassified sequences</taxon>
        <taxon>metagenomes</taxon>
        <taxon>ecological metagenomes</taxon>
    </lineage>
</organism>
<feature type="domain" description="Glycosyl transferase family 1" evidence="3">
    <location>
        <begin position="3"/>
        <end position="151"/>
    </location>
</feature>
<dbReference type="InterPro" id="IPR001296">
    <property type="entry name" value="Glyco_trans_1"/>
</dbReference>
<gene>
    <name evidence="4" type="ORF">S01H4_27097</name>
</gene>
<dbReference type="SUPFAM" id="SSF53756">
    <property type="entry name" value="UDP-Glycosyltransferase/glycogen phosphorylase"/>
    <property type="match status" value="1"/>
</dbReference>
<comment type="caution">
    <text evidence="4">The sequence shown here is derived from an EMBL/GenBank/DDBJ whole genome shotgun (WGS) entry which is preliminary data.</text>
</comment>
<dbReference type="PANTHER" id="PTHR12526">
    <property type="entry name" value="GLYCOSYLTRANSFERASE"/>
    <property type="match status" value="1"/>
</dbReference>